<comment type="caution">
    <text evidence="3">The sequence shown here is derived from an EMBL/GenBank/DDBJ whole genome shotgun (WGS) entry which is preliminary data.</text>
</comment>
<organism evidence="3 4">
    <name type="scientific">Coccomyxa viridis</name>
    <dbReference type="NCBI Taxonomy" id="1274662"/>
    <lineage>
        <taxon>Eukaryota</taxon>
        <taxon>Viridiplantae</taxon>
        <taxon>Chlorophyta</taxon>
        <taxon>core chlorophytes</taxon>
        <taxon>Trebouxiophyceae</taxon>
        <taxon>Trebouxiophyceae incertae sedis</taxon>
        <taxon>Coccomyxaceae</taxon>
        <taxon>Coccomyxa</taxon>
    </lineage>
</organism>
<dbReference type="InterPro" id="IPR021150">
    <property type="entry name" value="Ubiq_cyt_c_chap"/>
</dbReference>
<dbReference type="GO" id="GO:0034551">
    <property type="term" value="P:mitochondrial respiratory chain complex III assembly"/>
    <property type="evidence" value="ECO:0007669"/>
    <property type="project" value="TreeGrafter"/>
</dbReference>
<dbReference type="Proteomes" id="UP001314263">
    <property type="component" value="Unassembled WGS sequence"/>
</dbReference>
<dbReference type="PANTHER" id="PTHR12184:SF1">
    <property type="entry name" value="UBIQUINOL-CYTOCHROME-C REDUCTASE COMPLEX ASSEMBLY FACTOR 1"/>
    <property type="match status" value="1"/>
</dbReference>
<dbReference type="InterPro" id="IPR007129">
    <property type="entry name" value="Ubiqinol_cyt_c_chaperone_CPB3"/>
</dbReference>
<comment type="similarity">
    <text evidence="1">Belongs to the CBP3 family.</text>
</comment>
<dbReference type="PANTHER" id="PTHR12184">
    <property type="entry name" value="UBIQUINOL-CYTOCHROME C REDUCTASE COMPLEX ASSEMBLY FACTOR 1 FAMILY MEMBER"/>
    <property type="match status" value="1"/>
</dbReference>
<protein>
    <recommendedName>
        <fullName evidence="2">Ubiquinol-cytochrome c chaperone domain-containing protein</fullName>
    </recommendedName>
</protein>
<dbReference type="AlphaFoldDB" id="A0AAV1I9A2"/>
<proteinExistence type="inferred from homology"/>
<gene>
    <name evidence="3" type="ORF">CVIRNUC_006988</name>
</gene>
<accession>A0AAV1I9A2</accession>
<dbReference type="EMBL" id="CAUYUE010000009">
    <property type="protein sequence ID" value="CAK0783788.1"/>
    <property type="molecule type" value="Genomic_DNA"/>
</dbReference>
<feature type="domain" description="Ubiquinol-cytochrome c chaperone" evidence="2">
    <location>
        <begin position="121"/>
        <end position="257"/>
    </location>
</feature>
<evidence type="ECO:0000256" key="1">
    <source>
        <dbReference type="ARBA" id="ARBA00006407"/>
    </source>
</evidence>
<dbReference type="GO" id="GO:0005739">
    <property type="term" value="C:mitochondrion"/>
    <property type="evidence" value="ECO:0007669"/>
    <property type="project" value="TreeGrafter"/>
</dbReference>
<dbReference type="Pfam" id="PF03981">
    <property type="entry name" value="Ubiq_cyt_C_chap"/>
    <property type="match status" value="1"/>
</dbReference>
<evidence type="ECO:0000259" key="2">
    <source>
        <dbReference type="Pfam" id="PF03981"/>
    </source>
</evidence>
<name>A0AAV1I9A2_9CHLO</name>
<evidence type="ECO:0000313" key="3">
    <source>
        <dbReference type="EMBL" id="CAK0783788.1"/>
    </source>
</evidence>
<evidence type="ECO:0000313" key="4">
    <source>
        <dbReference type="Proteomes" id="UP001314263"/>
    </source>
</evidence>
<reference evidence="3 4" key="1">
    <citation type="submission" date="2023-10" db="EMBL/GenBank/DDBJ databases">
        <authorList>
            <person name="Maclean D."/>
            <person name="Macfadyen A."/>
        </authorList>
    </citation>
    <scope>NUCLEOTIDE SEQUENCE [LARGE SCALE GENOMIC DNA]</scope>
</reference>
<keyword evidence="4" id="KW-1185">Reference proteome</keyword>
<sequence length="265" mass="29776">MLRRLVNDVARAAALRAAQQYTASTSGVQHVRKAYALYEVHQSTLAMSSDIKAELLGLSPRSLAHERPMDQPAPGVEESWIRKALLTLGGFYSRESRLIRGANGLYTDIVEQATNKDFYTAFGLEYRFATTYSLLCLHVWLALVRLRVEAKDGKDLAQMMYDNFQEDVEIRVRAEGVKVRVGKWLTDLEKNFYGSSLAYDNALKGEGEMAEALYRNVYGMEDGKRKQAEALARYVQRELACLAMTDTEAVMSGKLKFSSDFLGGE</sequence>